<dbReference type="InterPro" id="IPR008753">
    <property type="entry name" value="Peptidase_M13_N"/>
</dbReference>
<feature type="compositionally biased region" description="Basic and acidic residues" evidence="7">
    <location>
        <begin position="15"/>
        <end position="26"/>
    </location>
</feature>
<evidence type="ECO:0000259" key="10">
    <source>
        <dbReference type="Pfam" id="PF05649"/>
    </source>
</evidence>
<keyword evidence="4" id="KW-0378">Hydrolase</keyword>
<evidence type="ECO:0000256" key="3">
    <source>
        <dbReference type="ARBA" id="ARBA00022723"/>
    </source>
</evidence>
<dbReference type="SUPFAM" id="SSF55486">
    <property type="entry name" value="Metalloproteases ('zincins'), catalytic domain"/>
    <property type="match status" value="1"/>
</dbReference>
<dbReference type="PANTHER" id="PTHR11733">
    <property type="entry name" value="ZINC METALLOPROTEASE FAMILY M13 NEPRILYSIN-RELATED"/>
    <property type="match status" value="1"/>
</dbReference>
<protein>
    <submittedName>
        <fullName evidence="11">Uncharacterized protein</fullName>
    </submittedName>
</protein>
<dbReference type="PRINTS" id="PR00786">
    <property type="entry name" value="NEPRILYSIN"/>
</dbReference>
<reference evidence="11 12" key="1">
    <citation type="submission" date="2020-12" db="EMBL/GenBank/DDBJ databases">
        <title>Metabolic potential, ecology and presence of endohyphal bacteria is reflected in genomic diversity of Mucoromycotina.</title>
        <authorList>
            <person name="Muszewska A."/>
            <person name="Okrasinska A."/>
            <person name="Steczkiewicz K."/>
            <person name="Drgas O."/>
            <person name="Orlowska M."/>
            <person name="Perlinska-Lenart U."/>
            <person name="Aleksandrzak-Piekarczyk T."/>
            <person name="Szatraj K."/>
            <person name="Zielenkiewicz U."/>
            <person name="Pilsyk S."/>
            <person name="Malc E."/>
            <person name="Mieczkowski P."/>
            <person name="Kruszewska J.S."/>
            <person name="Biernat P."/>
            <person name="Pawlowska J."/>
        </authorList>
    </citation>
    <scope>NUCLEOTIDE SEQUENCE [LARGE SCALE GENOMIC DNA]</scope>
    <source>
        <strain evidence="11 12">CBS 142.35</strain>
    </source>
</reference>
<feature type="transmembrane region" description="Helical" evidence="8">
    <location>
        <begin position="65"/>
        <end position="85"/>
    </location>
</feature>
<dbReference type="InterPro" id="IPR018497">
    <property type="entry name" value="Peptidase_M13_C"/>
</dbReference>
<gene>
    <name evidence="11" type="ORF">INT45_008871</name>
</gene>
<dbReference type="CDD" id="cd08662">
    <property type="entry name" value="M13"/>
    <property type="match status" value="1"/>
</dbReference>
<keyword evidence="8" id="KW-1133">Transmembrane helix</keyword>
<keyword evidence="6" id="KW-0482">Metalloprotease</keyword>
<dbReference type="Proteomes" id="UP000646827">
    <property type="component" value="Unassembled WGS sequence"/>
</dbReference>
<sequence length="842" mass="96982">MALTDDARAPLLSRNRIDENDNRSDHSNNNNEEINDYGSNNDGGGGVYRYPLYLQPGQFTSLEKLMFFISSILLIFLCIFIGLYARSSFDDRLQPPVIPDPSPSPSDPPVVQPSPDKNQSYCLESNCILTAAKILQDVNPNIDPCEDFYAYTCNNWIDNHALREDKPKTSVESRADERIKNQLDQILTHSFGDIDSHDNVPLSLPDPDRILDTQLFTKLQSFYQTCMDEDTIDQYNVRPLYDFFRMIRQYIPLGYYYSVPANDLTHVISHLAKSDIWALFSVSIEPNAENPHIPMLSITQGELGLPSREYYDNSDIVAAYMQMVTEILDTVFIQDKKNEFGWKQWSTVATARRIVDFEKELALQSIHEEKVDRQYYWTLSELQETVPNLNWSKLLSDMLTSNNNDVVDTGEEKKGQEKEQIFFIPRPELITGGLQVLKSSNSRTLHMYLIWRTLWRYLDTLGETFVAPRRKLDAKLSGVEARAKPPRWQFCLSQVDRSMGFLLGRYFVLRNHASTRKTMEHAQSMVNNLTNTVRDQINQVPWFKKEEDRDAALRKIHQLDQQVGYPTVAPDTQSPISLAEFYEAVVPDEDNFFKTVQSASRWKVKNNLDRLHKPIDRGTWDIVPQHVGISYNLPLNKVQVPAAMLQLPFYDSNGPDYLNYGSLGVMIAHEILHGFDQHGRRYDEQGKHNIHWWSNETQSNFDTAASCLEDQYSKFNISINNRNKKESDSYFPVNGKQTLDGNLADLGGLLHAYATWKKHGNNNKLLPGLDNWNQEQLFYINFARMRCSKSTIENDLQELHTSHHAPDRWRVNGPLINSEHFAKTYSCPIGSPMNPSDKCKVW</sequence>
<dbReference type="GO" id="GO:0016485">
    <property type="term" value="P:protein processing"/>
    <property type="evidence" value="ECO:0007669"/>
    <property type="project" value="TreeGrafter"/>
</dbReference>
<feature type="domain" description="Peptidase M13 N-terminal" evidence="10">
    <location>
        <begin position="144"/>
        <end position="566"/>
    </location>
</feature>
<accession>A0A8H7S034</accession>
<feature type="compositionally biased region" description="Low complexity" evidence="7">
    <location>
        <begin position="27"/>
        <end position="40"/>
    </location>
</feature>
<dbReference type="PROSITE" id="PS51885">
    <property type="entry name" value="NEPRILYSIN"/>
    <property type="match status" value="1"/>
</dbReference>
<dbReference type="Pfam" id="PF05649">
    <property type="entry name" value="Peptidase_M13_N"/>
    <property type="match status" value="1"/>
</dbReference>
<keyword evidence="5" id="KW-0862">Zinc</keyword>
<dbReference type="EMBL" id="JAEPRB010000164">
    <property type="protein sequence ID" value="KAG2219780.1"/>
    <property type="molecule type" value="Genomic_DNA"/>
</dbReference>
<dbReference type="Gene3D" id="3.40.390.10">
    <property type="entry name" value="Collagenase (Catalytic Domain)"/>
    <property type="match status" value="1"/>
</dbReference>
<keyword evidence="12" id="KW-1185">Reference proteome</keyword>
<proteinExistence type="predicted"/>
<evidence type="ECO:0000256" key="5">
    <source>
        <dbReference type="ARBA" id="ARBA00022833"/>
    </source>
</evidence>
<evidence type="ECO:0000313" key="11">
    <source>
        <dbReference type="EMBL" id="KAG2219780.1"/>
    </source>
</evidence>
<evidence type="ECO:0000259" key="9">
    <source>
        <dbReference type="Pfam" id="PF01431"/>
    </source>
</evidence>
<feature type="domain" description="Peptidase M13 C-terminal" evidence="9">
    <location>
        <begin position="631"/>
        <end position="841"/>
    </location>
</feature>
<name>A0A8H7S034_9FUNG</name>
<feature type="compositionally biased region" description="Pro residues" evidence="7">
    <location>
        <begin position="96"/>
        <end position="112"/>
    </location>
</feature>
<evidence type="ECO:0000313" key="12">
    <source>
        <dbReference type="Proteomes" id="UP000646827"/>
    </source>
</evidence>
<keyword evidence="2" id="KW-0645">Protease</keyword>
<comment type="caution">
    <text evidence="11">The sequence shown here is derived from an EMBL/GenBank/DDBJ whole genome shotgun (WGS) entry which is preliminary data.</text>
</comment>
<dbReference type="InterPro" id="IPR000718">
    <property type="entry name" value="Peptidase_M13"/>
</dbReference>
<dbReference type="PANTHER" id="PTHR11733:SF240">
    <property type="entry name" value="GH14155P-RELATED"/>
    <property type="match status" value="1"/>
</dbReference>
<evidence type="ECO:0000256" key="7">
    <source>
        <dbReference type="SAM" id="MobiDB-lite"/>
    </source>
</evidence>
<keyword evidence="3" id="KW-0479">Metal-binding</keyword>
<comment type="cofactor">
    <cofactor evidence="1">
        <name>Zn(2+)</name>
        <dbReference type="ChEBI" id="CHEBI:29105"/>
    </cofactor>
</comment>
<keyword evidence="8" id="KW-0812">Transmembrane</keyword>
<dbReference type="GO" id="GO:0004222">
    <property type="term" value="F:metalloendopeptidase activity"/>
    <property type="evidence" value="ECO:0007669"/>
    <property type="project" value="InterPro"/>
</dbReference>
<dbReference type="GO" id="GO:0046872">
    <property type="term" value="F:metal ion binding"/>
    <property type="evidence" value="ECO:0007669"/>
    <property type="project" value="UniProtKB-KW"/>
</dbReference>
<dbReference type="InterPro" id="IPR024079">
    <property type="entry name" value="MetalloPept_cat_dom_sf"/>
</dbReference>
<dbReference type="AlphaFoldDB" id="A0A8H7S034"/>
<evidence type="ECO:0000256" key="4">
    <source>
        <dbReference type="ARBA" id="ARBA00022801"/>
    </source>
</evidence>
<feature type="region of interest" description="Disordered" evidence="7">
    <location>
        <begin position="95"/>
        <end position="116"/>
    </location>
</feature>
<organism evidence="11 12">
    <name type="scientific">Circinella minor</name>
    <dbReference type="NCBI Taxonomy" id="1195481"/>
    <lineage>
        <taxon>Eukaryota</taxon>
        <taxon>Fungi</taxon>
        <taxon>Fungi incertae sedis</taxon>
        <taxon>Mucoromycota</taxon>
        <taxon>Mucoromycotina</taxon>
        <taxon>Mucoromycetes</taxon>
        <taxon>Mucorales</taxon>
        <taxon>Lichtheimiaceae</taxon>
        <taxon>Circinella</taxon>
    </lineage>
</organism>
<dbReference type="OrthoDB" id="6475849at2759"/>
<evidence type="ECO:0000256" key="1">
    <source>
        <dbReference type="ARBA" id="ARBA00001947"/>
    </source>
</evidence>
<keyword evidence="8" id="KW-0472">Membrane</keyword>
<evidence type="ECO:0000256" key="6">
    <source>
        <dbReference type="ARBA" id="ARBA00023049"/>
    </source>
</evidence>
<dbReference type="Pfam" id="PF01431">
    <property type="entry name" value="Peptidase_M13"/>
    <property type="match status" value="1"/>
</dbReference>
<evidence type="ECO:0000256" key="2">
    <source>
        <dbReference type="ARBA" id="ARBA00022670"/>
    </source>
</evidence>
<evidence type="ECO:0000256" key="8">
    <source>
        <dbReference type="SAM" id="Phobius"/>
    </source>
</evidence>
<dbReference type="Gene3D" id="1.10.1380.10">
    <property type="entry name" value="Neutral endopeptidase , domain2"/>
    <property type="match status" value="1"/>
</dbReference>
<dbReference type="InterPro" id="IPR042089">
    <property type="entry name" value="Peptidase_M13_dom_2"/>
</dbReference>
<dbReference type="GO" id="GO:0005886">
    <property type="term" value="C:plasma membrane"/>
    <property type="evidence" value="ECO:0007669"/>
    <property type="project" value="TreeGrafter"/>
</dbReference>
<feature type="region of interest" description="Disordered" evidence="7">
    <location>
        <begin position="1"/>
        <end position="40"/>
    </location>
</feature>